<feature type="transmembrane region" description="Helical" evidence="13">
    <location>
        <begin position="272"/>
        <end position="290"/>
    </location>
</feature>
<evidence type="ECO:0000256" key="12">
    <source>
        <dbReference type="PIRSR" id="PIRSR006247-1"/>
    </source>
</evidence>
<dbReference type="KEGG" id="dfg:B0537_13150"/>
<evidence type="ECO:0000256" key="5">
    <source>
        <dbReference type="ARBA" id="ARBA00022519"/>
    </source>
</evidence>
<keyword evidence="8 12" id="KW-0630">Potassium</keyword>
<keyword evidence="15" id="KW-1185">Reference proteome</keyword>
<comment type="similarity">
    <text evidence="2">Belongs to the TrkH potassium transport family.</text>
</comment>
<feature type="transmembrane region" description="Helical" evidence="13">
    <location>
        <begin position="233"/>
        <end position="252"/>
    </location>
</feature>
<dbReference type="InterPro" id="IPR004772">
    <property type="entry name" value="TrkH"/>
</dbReference>
<evidence type="ECO:0000256" key="4">
    <source>
        <dbReference type="ARBA" id="ARBA00022475"/>
    </source>
</evidence>
<evidence type="ECO:0000256" key="1">
    <source>
        <dbReference type="ARBA" id="ARBA00004429"/>
    </source>
</evidence>
<feature type="binding site" evidence="12">
    <location>
        <position position="109"/>
    </location>
    <ligand>
        <name>K(+)</name>
        <dbReference type="ChEBI" id="CHEBI:29103"/>
    </ligand>
</feature>
<feature type="transmembrane region" description="Helical" evidence="13">
    <location>
        <begin position="131"/>
        <end position="151"/>
    </location>
</feature>
<evidence type="ECO:0000256" key="6">
    <source>
        <dbReference type="ARBA" id="ARBA00022538"/>
    </source>
</evidence>
<dbReference type="GO" id="GO:0005886">
    <property type="term" value="C:plasma membrane"/>
    <property type="evidence" value="ECO:0007669"/>
    <property type="project" value="UniProtKB-SubCell"/>
</dbReference>
<dbReference type="PANTHER" id="PTHR32024">
    <property type="entry name" value="TRK SYSTEM POTASSIUM UPTAKE PROTEIN TRKG-RELATED"/>
    <property type="match status" value="1"/>
</dbReference>
<feature type="transmembrane region" description="Helical" evidence="13">
    <location>
        <begin position="38"/>
        <end position="56"/>
    </location>
</feature>
<keyword evidence="3" id="KW-0813">Transport</keyword>
<evidence type="ECO:0000256" key="2">
    <source>
        <dbReference type="ARBA" id="ARBA00009137"/>
    </source>
</evidence>
<dbReference type="OrthoDB" id="9810952at2"/>
<dbReference type="STRING" id="1833852.B0537_13150"/>
<keyword evidence="5" id="KW-0997">Cell inner membrane</keyword>
<feature type="transmembrane region" description="Helical" evidence="13">
    <location>
        <begin position="446"/>
        <end position="469"/>
    </location>
</feature>
<evidence type="ECO:0000256" key="8">
    <source>
        <dbReference type="ARBA" id="ARBA00022958"/>
    </source>
</evidence>
<accession>A0A1S6IYU3</accession>
<feature type="transmembrane region" description="Helical" evidence="13">
    <location>
        <begin position="395"/>
        <end position="413"/>
    </location>
</feature>
<keyword evidence="7 13" id="KW-0812">Transmembrane</keyword>
<keyword evidence="12" id="KW-0479">Metal-binding</keyword>
<evidence type="ECO:0000256" key="9">
    <source>
        <dbReference type="ARBA" id="ARBA00022989"/>
    </source>
</evidence>
<feature type="transmembrane region" description="Helical" evidence="13">
    <location>
        <begin position="185"/>
        <end position="205"/>
    </location>
</feature>
<sequence length="475" mass="51510">MNNRLILRALGIMLCCLAVAMLPSLAFSIVDASRDTLAFLLSIIVTAVAGFALILIKPGTMQVGYKEGFLVATSGWLLLSTFGALPFYLSGILTHPVDAFFESASGFTTTGASLIANIEGLSRGILFWRSLIHWLGGMGIIVLTLALMPSINVAGFRMFKAEVPGPTKSKVLPKVAQTARELYKVYLLFSLGEFILLKVAGMSWFDAMIHTLGTMGTGGSSSKNASIGYFDSLSIELIIIFFMILCGINFSLHYSVMKGNRLAYFKDPETKVYLGIIAVAVMLVSINLVNDLDYGIDQAARLALFQVASVITSTGFTTTDFYQWPDFSRFLLVVLMFVGACSGSTGAGIKVIRLLIVLRALSNQMSRLIHPQAVIPVRLGNSVIPQEVVQTVQNFFALFIVCIGIAVTALLALGIDLSTAFMAVITTISCLGTVSPATMFADMPQVAKLILTFCMFIGRLELFTILVVLNLKFWR</sequence>
<evidence type="ECO:0000313" key="14">
    <source>
        <dbReference type="EMBL" id="AQS59942.1"/>
    </source>
</evidence>
<feature type="transmembrane region" description="Helical" evidence="13">
    <location>
        <begin position="68"/>
        <end position="89"/>
    </location>
</feature>
<keyword evidence="11 13" id="KW-0472">Membrane</keyword>
<dbReference type="InterPro" id="IPR003445">
    <property type="entry name" value="Cat_transpt"/>
</dbReference>
<protein>
    <submittedName>
        <fullName evidence="14">Potassium transporter</fullName>
    </submittedName>
</protein>
<gene>
    <name evidence="14" type="ORF">B0537_13150</name>
</gene>
<dbReference type="RefSeq" id="WP_077714984.1">
    <property type="nucleotide sequence ID" value="NZ_CP019698.1"/>
</dbReference>
<dbReference type="Pfam" id="PF02386">
    <property type="entry name" value="TrkH"/>
    <property type="match status" value="1"/>
</dbReference>
<reference evidence="14 15" key="1">
    <citation type="journal article" date="2016" name="Int. J. Syst. Evol. Microbiol.">
        <title>Desulfotomaculum ferrireducens sp. nov., a moderately thermophilic sulfate-reducing and dissimilatory Fe(III)-reducing bacterium isolated from compost.</title>
        <authorList>
            <person name="Yang G."/>
            <person name="Guo J."/>
            <person name="Zhuang L."/>
            <person name="Yuan Y."/>
            <person name="Zhou S."/>
        </authorList>
    </citation>
    <scope>NUCLEOTIDE SEQUENCE [LARGE SCALE GENOMIC DNA]</scope>
    <source>
        <strain evidence="14 15">GSS09</strain>
    </source>
</reference>
<dbReference type="AlphaFoldDB" id="A0A1S6IYU3"/>
<comment type="subcellular location">
    <subcellularLocation>
        <location evidence="1">Cell inner membrane</location>
        <topology evidence="1">Multi-pass membrane protein</topology>
    </subcellularLocation>
</comment>
<name>A0A1S6IYU3_9FIRM</name>
<evidence type="ECO:0000256" key="13">
    <source>
        <dbReference type="SAM" id="Phobius"/>
    </source>
</evidence>
<keyword evidence="9 13" id="KW-1133">Transmembrane helix</keyword>
<dbReference type="PIRSF" id="PIRSF006247">
    <property type="entry name" value="TrkH"/>
    <property type="match status" value="1"/>
</dbReference>
<dbReference type="GO" id="GO:0015379">
    <property type="term" value="F:potassium:chloride symporter activity"/>
    <property type="evidence" value="ECO:0007669"/>
    <property type="project" value="InterPro"/>
</dbReference>
<keyword evidence="6" id="KW-0633">Potassium transport</keyword>
<dbReference type="Proteomes" id="UP000189464">
    <property type="component" value="Chromosome"/>
</dbReference>
<dbReference type="EMBL" id="CP019698">
    <property type="protein sequence ID" value="AQS59942.1"/>
    <property type="molecule type" value="Genomic_DNA"/>
</dbReference>
<organism evidence="14 15">
    <name type="scientific">Desulforamulus ferrireducens</name>
    <dbReference type="NCBI Taxonomy" id="1833852"/>
    <lineage>
        <taxon>Bacteria</taxon>
        <taxon>Bacillati</taxon>
        <taxon>Bacillota</taxon>
        <taxon>Clostridia</taxon>
        <taxon>Eubacteriales</taxon>
        <taxon>Peptococcaceae</taxon>
        <taxon>Desulforamulus</taxon>
    </lineage>
</organism>
<feature type="binding site" evidence="12">
    <location>
        <position position="314"/>
    </location>
    <ligand>
        <name>K(+)</name>
        <dbReference type="ChEBI" id="CHEBI:29103"/>
    </ligand>
</feature>
<evidence type="ECO:0000256" key="11">
    <source>
        <dbReference type="ARBA" id="ARBA00023136"/>
    </source>
</evidence>
<feature type="binding site" evidence="12">
    <location>
        <position position="110"/>
    </location>
    <ligand>
        <name>K(+)</name>
        <dbReference type="ChEBI" id="CHEBI:29103"/>
    </ligand>
</feature>
<keyword evidence="10" id="KW-0406">Ion transport</keyword>
<proteinExistence type="inferred from homology"/>
<keyword evidence="4" id="KW-1003">Cell membrane</keyword>
<evidence type="ECO:0000256" key="3">
    <source>
        <dbReference type="ARBA" id="ARBA00022448"/>
    </source>
</evidence>
<dbReference type="GO" id="GO:0046872">
    <property type="term" value="F:metal ion binding"/>
    <property type="evidence" value="ECO:0007669"/>
    <property type="project" value="UniProtKB-KW"/>
</dbReference>
<feature type="transmembrane region" description="Helical" evidence="13">
    <location>
        <begin position="330"/>
        <end position="356"/>
    </location>
</feature>
<evidence type="ECO:0000256" key="7">
    <source>
        <dbReference type="ARBA" id="ARBA00022692"/>
    </source>
</evidence>
<dbReference type="PANTHER" id="PTHR32024:SF2">
    <property type="entry name" value="TRK SYSTEM POTASSIUM UPTAKE PROTEIN TRKG-RELATED"/>
    <property type="match status" value="1"/>
</dbReference>
<evidence type="ECO:0000313" key="15">
    <source>
        <dbReference type="Proteomes" id="UP000189464"/>
    </source>
</evidence>
<feature type="binding site" evidence="12">
    <location>
        <position position="218"/>
    </location>
    <ligand>
        <name>K(+)</name>
        <dbReference type="ChEBI" id="CHEBI:29103"/>
    </ligand>
</feature>
<evidence type="ECO:0000256" key="10">
    <source>
        <dbReference type="ARBA" id="ARBA00023065"/>
    </source>
</evidence>